<feature type="compositionally biased region" description="Basic and acidic residues" evidence="1">
    <location>
        <begin position="150"/>
        <end position="162"/>
    </location>
</feature>
<evidence type="ECO:0000313" key="4">
    <source>
        <dbReference type="Proteomes" id="UP000266841"/>
    </source>
</evidence>
<evidence type="ECO:0000259" key="2">
    <source>
        <dbReference type="Pfam" id="PF20710"/>
    </source>
</evidence>
<dbReference type="Pfam" id="PF20710">
    <property type="entry name" value="DUF6824"/>
    <property type="match status" value="1"/>
</dbReference>
<gene>
    <name evidence="3" type="ORF">THAOC_28345</name>
</gene>
<evidence type="ECO:0000256" key="1">
    <source>
        <dbReference type="SAM" id="MobiDB-lite"/>
    </source>
</evidence>
<feature type="domain" description="DUF6824" evidence="2">
    <location>
        <begin position="257"/>
        <end position="336"/>
    </location>
</feature>
<feature type="compositionally biased region" description="Low complexity" evidence="1">
    <location>
        <begin position="10"/>
        <end position="22"/>
    </location>
</feature>
<sequence>MSGSNEDEGTNNQSNNFTSSSTEVEDGPLVTPPQDLASLGVASSNVNMLCPGIEPLPYDKANGQSTMDLNIGTKWDEVLELVDATTSPRPHEDRNGGFASKIHDAPSAAALTSTLRPKISSGGEAETKTAAQTKTEPFSTPAEASPTKGTEPKDLSSEDEKPAPWTNASTYLYHAYPPPPSWYYQHQHYYYPPPPLPPSFRPLNEGRPESYSLALSTSTPVNHDNLNSPLLHGRSHKQRELYNRPPAQYILDLSDDDVVCGRGGAINKVRGNIRFRRLINEYRHQYMSASKIVKPMIVRHVLDRVKPGRFLVKFSQGYLECTEERAKEKTGQALREGAAKLRRSKPVVERLVVDGNSAPIDSYDEDARYAAAFDPPRKRAKHSGKQV</sequence>
<organism evidence="3 4">
    <name type="scientific">Thalassiosira oceanica</name>
    <name type="common">Marine diatom</name>
    <dbReference type="NCBI Taxonomy" id="159749"/>
    <lineage>
        <taxon>Eukaryota</taxon>
        <taxon>Sar</taxon>
        <taxon>Stramenopiles</taxon>
        <taxon>Ochrophyta</taxon>
        <taxon>Bacillariophyta</taxon>
        <taxon>Coscinodiscophyceae</taxon>
        <taxon>Thalassiosirophycidae</taxon>
        <taxon>Thalassiosirales</taxon>
        <taxon>Thalassiosiraceae</taxon>
        <taxon>Thalassiosira</taxon>
    </lineage>
</organism>
<accession>K0RF83</accession>
<feature type="region of interest" description="Disordered" evidence="1">
    <location>
        <begin position="114"/>
        <end position="163"/>
    </location>
</feature>
<feature type="region of interest" description="Disordered" evidence="1">
    <location>
        <begin position="1"/>
        <end position="36"/>
    </location>
</feature>
<dbReference type="AlphaFoldDB" id="K0RF83"/>
<keyword evidence="4" id="KW-1185">Reference proteome</keyword>
<dbReference type="EMBL" id="AGNL01039963">
    <property type="protein sequence ID" value="EJK52383.1"/>
    <property type="molecule type" value="Genomic_DNA"/>
</dbReference>
<name>K0RF83_THAOC</name>
<dbReference type="eggNOG" id="ENOG502QZ2I">
    <property type="taxonomic scope" value="Eukaryota"/>
</dbReference>
<comment type="caution">
    <text evidence="3">The sequence shown here is derived from an EMBL/GenBank/DDBJ whole genome shotgun (WGS) entry which is preliminary data.</text>
</comment>
<evidence type="ECO:0000313" key="3">
    <source>
        <dbReference type="EMBL" id="EJK52383.1"/>
    </source>
</evidence>
<dbReference type="InterPro" id="IPR049227">
    <property type="entry name" value="DUF6824"/>
</dbReference>
<dbReference type="Proteomes" id="UP000266841">
    <property type="component" value="Unassembled WGS sequence"/>
</dbReference>
<reference evidence="3 4" key="1">
    <citation type="journal article" date="2012" name="Genome Biol.">
        <title>Genome and low-iron response of an oceanic diatom adapted to chronic iron limitation.</title>
        <authorList>
            <person name="Lommer M."/>
            <person name="Specht M."/>
            <person name="Roy A.S."/>
            <person name="Kraemer L."/>
            <person name="Andreson R."/>
            <person name="Gutowska M.A."/>
            <person name="Wolf J."/>
            <person name="Bergner S.V."/>
            <person name="Schilhabel M.B."/>
            <person name="Klostermeier U.C."/>
            <person name="Beiko R.G."/>
            <person name="Rosenstiel P."/>
            <person name="Hippler M."/>
            <person name="Laroche J."/>
        </authorList>
    </citation>
    <scope>NUCLEOTIDE SEQUENCE [LARGE SCALE GENOMIC DNA]</scope>
    <source>
        <strain evidence="3 4">CCMP1005</strain>
    </source>
</reference>
<dbReference type="OrthoDB" id="47761at2759"/>
<proteinExistence type="predicted"/>
<protein>
    <recommendedName>
        <fullName evidence="2">DUF6824 domain-containing protein</fullName>
    </recommendedName>
</protein>